<feature type="signal peptide" evidence="1">
    <location>
        <begin position="1"/>
        <end position="22"/>
    </location>
</feature>
<keyword evidence="1" id="KW-0732">Signal</keyword>
<reference evidence="2 3" key="1">
    <citation type="submission" date="2023-12" db="EMBL/GenBank/DDBJ databases">
        <title>Thiobacillus sedimentum sp. nov., a chemolithoautotrophic sulfur-oxidizing bacterium isolated from freshwater sediment.</title>
        <authorList>
            <person name="Luo J."/>
            <person name="Dai C."/>
        </authorList>
    </citation>
    <scope>NUCLEOTIDE SEQUENCE [LARGE SCALE GENOMIC DNA]</scope>
    <source>
        <strain evidence="2 3">SCUT-2</strain>
    </source>
</reference>
<name>A0ABZ1CKJ3_9PROT</name>
<dbReference type="Gene3D" id="2.40.50.320">
    <property type="entry name" value="Copper binding periplasmic protein CusF"/>
    <property type="match status" value="1"/>
</dbReference>
<protein>
    <submittedName>
        <fullName evidence="2">Copper-binding protein</fullName>
    </submittedName>
</protein>
<sequence>MKKTLPLTLAIILSLGAGAACADSVMPGMDMGGQQAKPGASHQAVGVVKKVDAKAGKITLAHGAVKSLNWPPMTMPFRISRGQAETVRAGQRVNFEFVVSGMDATITKIEPAH</sequence>
<accession>A0ABZ1CKJ3</accession>
<evidence type="ECO:0000313" key="2">
    <source>
        <dbReference type="EMBL" id="WRS39386.1"/>
    </source>
</evidence>
<keyword evidence="3" id="KW-1185">Reference proteome</keyword>
<dbReference type="RefSeq" id="WP_324779917.1">
    <property type="nucleotide sequence ID" value="NZ_CP141769.1"/>
</dbReference>
<feature type="chain" id="PRO_5046449124" evidence="1">
    <location>
        <begin position="23"/>
        <end position="113"/>
    </location>
</feature>
<organism evidence="2 3">
    <name type="scientific">Thiobacillus sedimenti</name>
    <dbReference type="NCBI Taxonomy" id="3110231"/>
    <lineage>
        <taxon>Bacteria</taxon>
        <taxon>Pseudomonadati</taxon>
        <taxon>Pseudomonadota</taxon>
        <taxon>Betaproteobacteria</taxon>
        <taxon>Nitrosomonadales</taxon>
        <taxon>Thiobacillaceae</taxon>
        <taxon>Thiobacillus</taxon>
    </lineage>
</organism>
<proteinExistence type="predicted"/>
<dbReference type="Proteomes" id="UP001334732">
    <property type="component" value="Chromosome"/>
</dbReference>
<dbReference type="PROSITE" id="PS51257">
    <property type="entry name" value="PROKAR_LIPOPROTEIN"/>
    <property type="match status" value="1"/>
</dbReference>
<dbReference type="InterPro" id="IPR021647">
    <property type="entry name" value="CusF_Ec"/>
</dbReference>
<dbReference type="InterPro" id="IPR042230">
    <property type="entry name" value="CusF_sf"/>
</dbReference>
<evidence type="ECO:0000256" key="1">
    <source>
        <dbReference type="SAM" id="SignalP"/>
    </source>
</evidence>
<dbReference type="EMBL" id="CP141769">
    <property type="protein sequence ID" value="WRS39386.1"/>
    <property type="molecule type" value="Genomic_DNA"/>
</dbReference>
<dbReference type="Pfam" id="PF11604">
    <property type="entry name" value="CusF_Ec"/>
    <property type="match status" value="1"/>
</dbReference>
<evidence type="ECO:0000313" key="3">
    <source>
        <dbReference type="Proteomes" id="UP001334732"/>
    </source>
</evidence>
<gene>
    <name evidence="2" type="ORF">VA613_00540</name>
</gene>